<accession>A0A6I1BS29</accession>
<evidence type="ECO:0000313" key="4">
    <source>
        <dbReference type="Proteomes" id="UP000491334"/>
    </source>
</evidence>
<dbReference type="Proteomes" id="UP000491334">
    <property type="component" value="Unassembled WGS sequence"/>
</dbReference>
<proteinExistence type="predicted"/>
<dbReference type="EMBL" id="WDZO01000034">
    <property type="protein sequence ID" value="KAB6910732.1"/>
    <property type="molecule type" value="Genomic_DNA"/>
</dbReference>
<dbReference type="Proteomes" id="UP000481350">
    <property type="component" value="Unassembled WGS sequence"/>
</dbReference>
<reference evidence="3 4" key="1">
    <citation type="journal article" date="2019" name="Nat. Med.">
        <title>A library of human gut bacterial isolates paired with longitudinal multiomics data enables mechanistic microbiome research.</title>
        <authorList>
            <person name="Poyet M."/>
            <person name="Groussin M."/>
            <person name="Gibbons S.M."/>
            <person name="Avila-Pacheco J."/>
            <person name="Jiang X."/>
            <person name="Kearney S.M."/>
            <person name="Perrotta A.R."/>
            <person name="Berdy B."/>
            <person name="Zhao S."/>
            <person name="Lieberman T.D."/>
            <person name="Swanson P.K."/>
            <person name="Smith M."/>
            <person name="Roesemann S."/>
            <person name="Alexander J.E."/>
            <person name="Rich S.A."/>
            <person name="Livny J."/>
            <person name="Vlamakis H."/>
            <person name="Clish C."/>
            <person name="Bullock K."/>
            <person name="Deik A."/>
            <person name="Scott J."/>
            <person name="Pierce K.A."/>
            <person name="Xavier R.J."/>
            <person name="Alm E.J."/>
        </authorList>
    </citation>
    <scope>NUCLEOTIDE SEQUENCE [LARGE SCALE GENOMIC DNA]</scope>
    <source>
        <strain evidence="1 3">BIOML-A283</strain>
        <strain evidence="2 4">BIOML-A284</strain>
    </source>
</reference>
<evidence type="ECO:0000313" key="3">
    <source>
        <dbReference type="Proteomes" id="UP000481350"/>
    </source>
</evidence>
<dbReference type="EMBL" id="WDZP01000030">
    <property type="protein sequence ID" value="KAB6916418.1"/>
    <property type="molecule type" value="Genomic_DNA"/>
</dbReference>
<evidence type="ECO:0000313" key="2">
    <source>
        <dbReference type="EMBL" id="KAB6916418.1"/>
    </source>
</evidence>
<gene>
    <name evidence="1" type="ORF">GBJ98_10255</name>
    <name evidence="2" type="ORF">GBK06_09935</name>
</gene>
<protein>
    <submittedName>
        <fullName evidence="1">Uncharacterized protein</fullName>
    </submittedName>
</protein>
<organism evidence="1 3">
    <name type="scientific">Bifidobacterium longum</name>
    <dbReference type="NCBI Taxonomy" id="216816"/>
    <lineage>
        <taxon>Bacteria</taxon>
        <taxon>Bacillati</taxon>
        <taxon>Actinomycetota</taxon>
        <taxon>Actinomycetes</taxon>
        <taxon>Bifidobacteriales</taxon>
        <taxon>Bifidobacteriaceae</taxon>
        <taxon>Bifidobacterium</taxon>
    </lineage>
</organism>
<comment type="caution">
    <text evidence="1">The sequence shown here is derived from an EMBL/GenBank/DDBJ whole genome shotgun (WGS) entry which is preliminary data.</text>
</comment>
<name>A0A6I1BS29_BIFLN</name>
<evidence type="ECO:0000313" key="1">
    <source>
        <dbReference type="EMBL" id="KAB6910732.1"/>
    </source>
</evidence>
<dbReference type="AlphaFoldDB" id="A0A6I1BS29"/>
<sequence>MSTLNILGNTSEQADSIRLMLKVRGMKDGRFIDADPLIILKADNHQGSDRWDVYVSKTVYPTAESYGTLAGVLRMLADDVEVEVMAREKEMGGGQ</sequence>
<dbReference type="RefSeq" id="WP_411327037.1">
    <property type="nucleotide sequence ID" value="NZ_CP176639.1"/>
</dbReference>